<dbReference type="Pfam" id="PF00561">
    <property type="entry name" value="Abhydrolase_1"/>
    <property type="match status" value="1"/>
</dbReference>
<keyword evidence="2" id="KW-0378">Hydrolase</keyword>
<accession>A0A1Y1SD33</accession>
<gene>
    <name evidence="2" type="ORF">ATO7_07757</name>
</gene>
<sequence length="305" mass="33173">MSQTDATPTDIDSGTVSANGISIAYERWGVPTDPAVLLIMGLGGQLVMWPDALCKQLVEAGFQVIRFDNRDVGLSSHFDHCGKPNIARIALAAGLGRRPNVPYKLNDMAQDSLGLLDALGIAKAHVVGVSMGGMIAQLLTTWYPERVSSLTAIMTSSGHPRLPGPSLKLRLRLLRKRASDTEQAIRDSMQTFRLIGSPGYPQDDEELRAKVAQQIHRNMNPQGTVRQMAAILASGSRARLLQKIAAPTLILHGQDDPLIPVAAAHDLGQRIPHARSVIIDGWGHDLPNALMPRLGREMIHHFRLV</sequence>
<dbReference type="SUPFAM" id="SSF53474">
    <property type="entry name" value="alpha/beta-Hydrolases"/>
    <property type="match status" value="1"/>
</dbReference>
<dbReference type="RefSeq" id="WP_083561135.1">
    <property type="nucleotide sequence ID" value="NZ_AQQV01000002.1"/>
</dbReference>
<keyword evidence="3" id="KW-1185">Reference proteome</keyword>
<dbReference type="Proteomes" id="UP000192342">
    <property type="component" value="Unassembled WGS sequence"/>
</dbReference>
<dbReference type="OrthoDB" id="9796770at2"/>
<dbReference type="AlphaFoldDB" id="A0A1Y1SD33"/>
<name>A0A1Y1SD33_9GAMM</name>
<dbReference type="InterPro" id="IPR000073">
    <property type="entry name" value="AB_hydrolase_1"/>
</dbReference>
<feature type="domain" description="AB hydrolase-1" evidence="1">
    <location>
        <begin position="34"/>
        <end position="285"/>
    </location>
</feature>
<evidence type="ECO:0000313" key="3">
    <source>
        <dbReference type="Proteomes" id="UP000192342"/>
    </source>
</evidence>
<dbReference type="EMBL" id="AQQV01000002">
    <property type="protein sequence ID" value="ORE86917.1"/>
    <property type="molecule type" value="Genomic_DNA"/>
</dbReference>
<dbReference type="Gene3D" id="3.40.50.1820">
    <property type="entry name" value="alpha/beta hydrolase"/>
    <property type="match status" value="1"/>
</dbReference>
<comment type="caution">
    <text evidence="2">The sequence shown here is derived from an EMBL/GenBank/DDBJ whole genome shotgun (WGS) entry which is preliminary data.</text>
</comment>
<organism evidence="2 3">
    <name type="scientific">Oceanococcus atlanticus</name>
    <dbReference type="NCBI Taxonomy" id="1317117"/>
    <lineage>
        <taxon>Bacteria</taxon>
        <taxon>Pseudomonadati</taxon>
        <taxon>Pseudomonadota</taxon>
        <taxon>Gammaproteobacteria</taxon>
        <taxon>Chromatiales</taxon>
        <taxon>Oceanococcaceae</taxon>
        <taxon>Oceanococcus</taxon>
    </lineage>
</organism>
<reference evidence="2 3" key="1">
    <citation type="submission" date="2013-04" db="EMBL/GenBank/DDBJ databases">
        <title>Oceanococcus atlanticus 22II-S10r2 Genome Sequencing.</title>
        <authorList>
            <person name="Lai Q."/>
            <person name="Li G."/>
            <person name="Shao Z."/>
        </authorList>
    </citation>
    <scope>NUCLEOTIDE SEQUENCE [LARGE SCALE GENOMIC DNA]</scope>
    <source>
        <strain evidence="2 3">22II-S10r2</strain>
    </source>
</reference>
<dbReference type="STRING" id="1317117.ATO7_07757"/>
<dbReference type="GO" id="GO:0004806">
    <property type="term" value="F:triacylglycerol lipase activity"/>
    <property type="evidence" value="ECO:0007669"/>
    <property type="project" value="TreeGrafter"/>
</dbReference>
<dbReference type="GO" id="GO:0046503">
    <property type="term" value="P:glycerolipid catabolic process"/>
    <property type="evidence" value="ECO:0007669"/>
    <property type="project" value="TreeGrafter"/>
</dbReference>
<proteinExistence type="predicted"/>
<dbReference type="InterPro" id="IPR050471">
    <property type="entry name" value="AB_hydrolase"/>
</dbReference>
<dbReference type="PANTHER" id="PTHR43433:SF5">
    <property type="entry name" value="AB HYDROLASE-1 DOMAIN-CONTAINING PROTEIN"/>
    <property type="match status" value="1"/>
</dbReference>
<protein>
    <submittedName>
        <fullName evidence="2">Alpha/beta hydrolase</fullName>
    </submittedName>
</protein>
<dbReference type="InterPro" id="IPR029058">
    <property type="entry name" value="AB_hydrolase_fold"/>
</dbReference>
<evidence type="ECO:0000313" key="2">
    <source>
        <dbReference type="EMBL" id="ORE86917.1"/>
    </source>
</evidence>
<evidence type="ECO:0000259" key="1">
    <source>
        <dbReference type="Pfam" id="PF00561"/>
    </source>
</evidence>
<dbReference type="PANTHER" id="PTHR43433">
    <property type="entry name" value="HYDROLASE, ALPHA/BETA FOLD FAMILY PROTEIN"/>
    <property type="match status" value="1"/>
</dbReference>